<reference evidence="2 3" key="1">
    <citation type="submission" date="2018-11" db="EMBL/GenBank/DDBJ databases">
        <title>Draft genome sequence of Gordonia sp. RS15-1S isolated from rice stems.</title>
        <authorList>
            <person name="Muangham S."/>
        </authorList>
    </citation>
    <scope>NUCLEOTIDE SEQUENCE [LARGE SCALE GENOMIC DNA]</scope>
    <source>
        <strain evidence="2 3">RS15-1S</strain>
    </source>
</reference>
<keyword evidence="3" id="KW-1185">Reference proteome</keyword>
<evidence type="ECO:0000259" key="1">
    <source>
        <dbReference type="Pfam" id="PF03551"/>
    </source>
</evidence>
<sequence>MSLRHALLALLSAGPATGYDAAKRFNGSVGHVWSAPDSQIYPELKRMHGDGLVQSSTVRWGPRSTKTQYTITDAGLEELIDWAGRALPYSPPRDTHYLQSAYLEWTDVAGARRFFTDHLGHHTEQRQLLFAVHAGIVARTDPTIMRRLSRFPDSDHERIVAFKAHTYAGMLARSEAEIAWACEGLAMLDNLAAEGRTDGGSGRGNDSIP</sequence>
<evidence type="ECO:0000313" key="3">
    <source>
        <dbReference type="Proteomes" id="UP000267536"/>
    </source>
</evidence>
<feature type="domain" description="Transcription regulator PadR N-terminal" evidence="1">
    <location>
        <begin position="7"/>
        <end position="79"/>
    </location>
</feature>
<accession>A0A3N4GDC6</accession>
<dbReference type="Pfam" id="PF03551">
    <property type="entry name" value="PadR"/>
    <property type="match status" value="1"/>
</dbReference>
<dbReference type="PANTHER" id="PTHR43252">
    <property type="entry name" value="TRANSCRIPTIONAL REGULATOR YQJI"/>
    <property type="match status" value="1"/>
</dbReference>
<dbReference type="InterPro" id="IPR036388">
    <property type="entry name" value="WH-like_DNA-bd_sf"/>
</dbReference>
<dbReference type="EMBL" id="RKMH01000008">
    <property type="protein sequence ID" value="RPA59888.1"/>
    <property type="molecule type" value="Genomic_DNA"/>
</dbReference>
<dbReference type="Gene3D" id="1.10.10.10">
    <property type="entry name" value="Winged helix-like DNA-binding domain superfamily/Winged helix DNA-binding domain"/>
    <property type="match status" value="1"/>
</dbReference>
<comment type="caution">
    <text evidence="2">The sequence shown here is derived from an EMBL/GenBank/DDBJ whole genome shotgun (WGS) entry which is preliminary data.</text>
</comment>
<evidence type="ECO:0000313" key="2">
    <source>
        <dbReference type="EMBL" id="RPA59888.1"/>
    </source>
</evidence>
<protein>
    <submittedName>
        <fullName evidence="2">PadR family transcriptional regulator</fullName>
    </submittedName>
</protein>
<dbReference type="InterPro" id="IPR036390">
    <property type="entry name" value="WH_DNA-bd_sf"/>
</dbReference>
<dbReference type="PANTHER" id="PTHR43252:SF4">
    <property type="entry name" value="TRANSCRIPTIONAL REGULATORY PROTEIN"/>
    <property type="match status" value="1"/>
</dbReference>
<dbReference type="Proteomes" id="UP000267536">
    <property type="component" value="Unassembled WGS sequence"/>
</dbReference>
<organism evidence="2 3">
    <name type="scientific">Gordonia oryzae</name>
    <dbReference type="NCBI Taxonomy" id="2487349"/>
    <lineage>
        <taxon>Bacteria</taxon>
        <taxon>Bacillati</taxon>
        <taxon>Actinomycetota</taxon>
        <taxon>Actinomycetes</taxon>
        <taxon>Mycobacteriales</taxon>
        <taxon>Gordoniaceae</taxon>
        <taxon>Gordonia</taxon>
    </lineage>
</organism>
<dbReference type="AlphaFoldDB" id="A0A3N4GDC6"/>
<gene>
    <name evidence="2" type="ORF">EF294_11560</name>
</gene>
<dbReference type="SUPFAM" id="SSF46785">
    <property type="entry name" value="Winged helix' DNA-binding domain"/>
    <property type="match status" value="1"/>
</dbReference>
<dbReference type="OrthoDB" id="3186544at2"/>
<name>A0A3N4GDC6_9ACTN</name>
<proteinExistence type="predicted"/>
<dbReference type="InterPro" id="IPR005149">
    <property type="entry name" value="Tscrpt_reg_PadR_N"/>
</dbReference>
<dbReference type="RefSeq" id="WP_123929739.1">
    <property type="nucleotide sequence ID" value="NZ_JBPSDP010000007.1"/>
</dbReference>